<dbReference type="EMBL" id="JAHRIO010021548">
    <property type="protein sequence ID" value="MEQ2165574.1"/>
    <property type="molecule type" value="Genomic_DNA"/>
</dbReference>
<proteinExistence type="predicted"/>
<organism evidence="2 3">
    <name type="scientific">Goodea atripinnis</name>
    <dbReference type="NCBI Taxonomy" id="208336"/>
    <lineage>
        <taxon>Eukaryota</taxon>
        <taxon>Metazoa</taxon>
        <taxon>Chordata</taxon>
        <taxon>Craniata</taxon>
        <taxon>Vertebrata</taxon>
        <taxon>Euteleostomi</taxon>
        <taxon>Actinopterygii</taxon>
        <taxon>Neopterygii</taxon>
        <taxon>Teleostei</taxon>
        <taxon>Neoteleostei</taxon>
        <taxon>Acanthomorphata</taxon>
        <taxon>Ovalentaria</taxon>
        <taxon>Atherinomorphae</taxon>
        <taxon>Cyprinodontiformes</taxon>
        <taxon>Goodeidae</taxon>
        <taxon>Goodea</taxon>
    </lineage>
</organism>
<feature type="region of interest" description="Disordered" evidence="1">
    <location>
        <begin position="27"/>
        <end position="48"/>
    </location>
</feature>
<protein>
    <submittedName>
        <fullName evidence="2">Uncharacterized protein</fullName>
    </submittedName>
</protein>
<evidence type="ECO:0000256" key="1">
    <source>
        <dbReference type="SAM" id="MobiDB-lite"/>
    </source>
</evidence>
<keyword evidence="3" id="KW-1185">Reference proteome</keyword>
<name>A0ABV0N2G5_9TELE</name>
<accession>A0ABV0N2G5</accession>
<feature type="compositionally biased region" description="Acidic residues" evidence="1">
    <location>
        <begin position="30"/>
        <end position="39"/>
    </location>
</feature>
<gene>
    <name evidence="2" type="ORF">GOODEAATRI_018355</name>
</gene>
<sequence>MVWGNWKLHFRTAEGWGSISGTRMQMLTDGEQEAGENEEERSLREKEPVEVAADCSRAGGDIPTVNSSSCGFWLFSGASL</sequence>
<evidence type="ECO:0000313" key="3">
    <source>
        <dbReference type="Proteomes" id="UP001476798"/>
    </source>
</evidence>
<reference evidence="2 3" key="1">
    <citation type="submission" date="2021-06" db="EMBL/GenBank/DDBJ databases">
        <authorList>
            <person name="Palmer J.M."/>
        </authorList>
    </citation>
    <scope>NUCLEOTIDE SEQUENCE [LARGE SCALE GENOMIC DNA]</scope>
    <source>
        <strain evidence="2 3">GA_2019</strain>
        <tissue evidence="2">Muscle</tissue>
    </source>
</reference>
<comment type="caution">
    <text evidence="2">The sequence shown here is derived from an EMBL/GenBank/DDBJ whole genome shotgun (WGS) entry which is preliminary data.</text>
</comment>
<evidence type="ECO:0000313" key="2">
    <source>
        <dbReference type="EMBL" id="MEQ2165574.1"/>
    </source>
</evidence>
<dbReference type="Proteomes" id="UP001476798">
    <property type="component" value="Unassembled WGS sequence"/>
</dbReference>